<reference evidence="1" key="1">
    <citation type="submission" date="2019-08" db="EMBL/GenBank/DDBJ databases">
        <title>Comparative genome analysis confer to the adaptation heavy metal polluted environment.</title>
        <authorList>
            <person name="Li Y."/>
        </authorList>
    </citation>
    <scope>NUCLEOTIDE SEQUENCE [LARGE SCALE GENOMIC DNA]</scope>
    <source>
        <strain evidence="1">P1</strain>
    </source>
</reference>
<name>A0A5C1I6A0_9SPHI</name>
<evidence type="ECO:0000313" key="2">
    <source>
        <dbReference type="Proteomes" id="UP000251402"/>
    </source>
</evidence>
<dbReference type="AlphaFoldDB" id="A0A5C1I6A0"/>
<protein>
    <submittedName>
        <fullName evidence="1">Nucleotidyltransferase</fullName>
    </submittedName>
</protein>
<sequence length="276" mass="30872">MAQTIDYWYKQIINRVYADEKLSELNSTSAVADYKLWAYIVASVIWTLDTLFDKHRAAIEALLALLKPHTLRWYRDLALRFQYGQALIPDSDKYANVGLDDAAIAAQKIIEQAAVVENDDGSLRMKVVKLIDDDYAQLTDQEKLSFVAYIKSCKDAGVRVNIDSLPPDGLKLVLSIYYDPLVLNAAGERIDAASTAPVIDAVNNYLKNLQFNGEFAKTRLSDAIQLVDGVQLVSLASAQAQYGLRPFEEINERYIPDAGYLRVTDGGFTITYVPYV</sequence>
<gene>
    <name evidence="1" type="ORF">DEO27_026915</name>
</gene>
<dbReference type="KEGG" id="mrub:DEO27_026915"/>
<evidence type="ECO:0000313" key="1">
    <source>
        <dbReference type="EMBL" id="QEM13489.1"/>
    </source>
</evidence>
<dbReference type="Proteomes" id="UP000251402">
    <property type="component" value="Chromosome"/>
</dbReference>
<accession>A0A5C1I6A0</accession>
<dbReference type="EMBL" id="CP043450">
    <property type="protein sequence ID" value="QEM13489.1"/>
    <property type="molecule type" value="Genomic_DNA"/>
</dbReference>
<keyword evidence="2" id="KW-1185">Reference proteome</keyword>
<proteinExistence type="predicted"/>
<dbReference type="RefSeq" id="WP_112574860.1">
    <property type="nucleotide sequence ID" value="NZ_CP043450.1"/>
</dbReference>
<dbReference type="GO" id="GO:0016740">
    <property type="term" value="F:transferase activity"/>
    <property type="evidence" value="ECO:0007669"/>
    <property type="project" value="UniProtKB-KW"/>
</dbReference>
<organism evidence="1 2">
    <name type="scientific">Mucilaginibacter rubeus</name>
    <dbReference type="NCBI Taxonomy" id="2027860"/>
    <lineage>
        <taxon>Bacteria</taxon>
        <taxon>Pseudomonadati</taxon>
        <taxon>Bacteroidota</taxon>
        <taxon>Sphingobacteriia</taxon>
        <taxon>Sphingobacteriales</taxon>
        <taxon>Sphingobacteriaceae</taxon>
        <taxon>Mucilaginibacter</taxon>
    </lineage>
</organism>
<dbReference type="OrthoDB" id="1053324at2"/>